<evidence type="ECO:0000256" key="1">
    <source>
        <dbReference type="SAM" id="SignalP"/>
    </source>
</evidence>
<dbReference type="AlphaFoldDB" id="A0A951ME48"/>
<name>A0A951ME48_9BACT</name>
<accession>A0A951ME48</accession>
<protein>
    <submittedName>
        <fullName evidence="2">Uncharacterized protein</fullName>
    </submittedName>
</protein>
<proteinExistence type="predicted"/>
<evidence type="ECO:0000313" key="3">
    <source>
        <dbReference type="Proteomes" id="UP000727490"/>
    </source>
</evidence>
<sequence>MKTLIAMLIALGISTSTFATERTTDTPVKSAVSIRKVEDSKIQLLYGLVPNGTVLVKIYDESNTLVQKDRIFKKEAFAKYYDFSLLSPAKYNIEVLENNQIVDKFELDLRAKSAEPVIYSKVEKVTNNQYKLLVNSLLPTDLSIMVYENGHLVHEENIDNVNGFHKLYTFARFSPGANVEFVVKTQDGFSKLLATK</sequence>
<gene>
    <name evidence="2" type="ORF">EGN73_07355</name>
</gene>
<evidence type="ECO:0000313" key="2">
    <source>
        <dbReference type="EMBL" id="MBW3467631.1"/>
    </source>
</evidence>
<dbReference type="EMBL" id="RPHB01000003">
    <property type="protein sequence ID" value="MBW3467631.1"/>
    <property type="molecule type" value="Genomic_DNA"/>
</dbReference>
<comment type="caution">
    <text evidence="2">The sequence shown here is derived from an EMBL/GenBank/DDBJ whole genome shotgun (WGS) entry which is preliminary data.</text>
</comment>
<feature type="chain" id="PRO_5036984805" evidence="1">
    <location>
        <begin position="20"/>
        <end position="196"/>
    </location>
</feature>
<keyword evidence="1" id="KW-0732">Signal</keyword>
<reference evidence="2 3" key="1">
    <citation type="journal article" date="2020" name="Syst. Appl. Microbiol.">
        <title>Arthrospiribacter ruber gen. nov., sp. nov., a novel bacterium isolated from Arthrospira cultures.</title>
        <authorList>
            <person name="Waleron M."/>
            <person name="Misztak A."/>
            <person name="Waleron M.M."/>
            <person name="Furmaniak M."/>
            <person name="Mrozik A."/>
            <person name="Waleron K."/>
        </authorList>
    </citation>
    <scope>NUCLEOTIDE SEQUENCE [LARGE SCALE GENOMIC DNA]</scope>
    <source>
        <strain evidence="2 3">DPMB0001</strain>
    </source>
</reference>
<keyword evidence="3" id="KW-1185">Reference proteome</keyword>
<feature type="signal peptide" evidence="1">
    <location>
        <begin position="1"/>
        <end position="19"/>
    </location>
</feature>
<organism evidence="2 3">
    <name type="scientific">Arthrospiribacter ruber</name>
    <dbReference type="NCBI Taxonomy" id="2487934"/>
    <lineage>
        <taxon>Bacteria</taxon>
        <taxon>Pseudomonadati</taxon>
        <taxon>Bacteroidota</taxon>
        <taxon>Cytophagia</taxon>
        <taxon>Cytophagales</taxon>
        <taxon>Cyclobacteriaceae</taxon>
        <taxon>Arthrospiribacter</taxon>
    </lineage>
</organism>
<dbReference type="Proteomes" id="UP000727490">
    <property type="component" value="Unassembled WGS sequence"/>
</dbReference>
<dbReference type="RefSeq" id="WP_219287895.1">
    <property type="nucleotide sequence ID" value="NZ_RPHB01000003.1"/>
</dbReference>